<organism evidence="3">
    <name type="scientific">Haemonchus placei</name>
    <name type="common">Barber's pole worm</name>
    <dbReference type="NCBI Taxonomy" id="6290"/>
    <lineage>
        <taxon>Eukaryota</taxon>
        <taxon>Metazoa</taxon>
        <taxon>Ecdysozoa</taxon>
        <taxon>Nematoda</taxon>
        <taxon>Chromadorea</taxon>
        <taxon>Rhabditida</taxon>
        <taxon>Rhabditina</taxon>
        <taxon>Rhabditomorpha</taxon>
        <taxon>Strongyloidea</taxon>
        <taxon>Trichostrongylidae</taxon>
        <taxon>Haemonchus</taxon>
    </lineage>
</organism>
<dbReference type="AlphaFoldDB" id="A0A0N4VUL7"/>
<reference evidence="3" key="1">
    <citation type="submission" date="2017-02" db="UniProtKB">
        <authorList>
            <consortium name="WormBaseParasite"/>
        </authorList>
    </citation>
    <scope>IDENTIFICATION</scope>
</reference>
<evidence type="ECO:0000313" key="1">
    <source>
        <dbReference type="EMBL" id="VDO07317.1"/>
    </source>
</evidence>
<accession>A0A0N4VUL7</accession>
<evidence type="ECO:0000313" key="2">
    <source>
        <dbReference type="Proteomes" id="UP000268014"/>
    </source>
</evidence>
<protein>
    <submittedName>
        <fullName evidence="1 3">Uncharacterized protein</fullName>
    </submittedName>
</protein>
<name>A0A0N4VUL7_HAEPC</name>
<dbReference type="EMBL" id="UZAF01001066">
    <property type="protein sequence ID" value="VDO07317.1"/>
    <property type="molecule type" value="Genomic_DNA"/>
</dbReference>
<reference evidence="1 2" key="2">
    <citation type="submission" date="2018-11" db="EMBL/GenBank/DDBJ databases">
        <authorList>
            <consortium name="Pathogen Informatics"/>
        </authorList>
    </citation>
    <scope>NUCLEOTIDE SEQUENCE [LARGE SCALE GENOMIC DNA]</scope>
    <source>
        <strain evidence="1 2">MHpl1</strain>
    </source>
</reference>
<keyword evidence="2" id="KW-1185">Reference proteome</keyword>
<sequence>MYNRRHYLLDYFLRDKSGHPPAVRRNRGCSREISGAIKNTLESSHLPFDATPPKDVLFVQPLRLSPLKSWY</sequence>
<gene>
    <name evidence="1" type="ORF">HPLM_LOCUS985</name>
</gene>
<evidence type="ECO:0000313" key="3">
    <source>
        <dbReference type="WBParaSite" id="HPLM_0000098401-mRNA-1"/>
    </source>
</evidence>
<proteinExistence type="predicted"/>
<dbReference type="WBParaSite" id="HPLM_0000098401-mRNA-1">
    <property type="protein sequence ID" value="HPLM_0000098401-mRNA-1"/>
    <property type="gene ID" value="HPLM_0000098401"/>
</dbReference>
<dbReference type="Proteomes" id="UP000268014">
    <property type="component" value="Unassembled WGS sequence"/>
</dbReference>